<evidence type="ECO:0000256" key="1">
    <source>
        <dbReference type="ARBA" id="ARBA00001954"/>
    </source>
</evidence>
<reference evidence="2" key="1">
    <citation type="submission" date="2024-06" db="EMBL/GenBank/DDBJ databases">
        <authorList>
            <person name="Liu X."/>
            <person name="Lenzi L."/>
            <person name="Haldenby T S."/>
            <person name="Uol C."/>
        </authorList>
    </citation>
    <scope>NUCLEOTIDE SEQUENCE</scope>
</reference>
<comment type="caution">
    <text evidence="2">The sequence shown here is derived from an EMBL/GenBank/DDBJ whole genome shotgun (WGS) entry which is preliminary data.</text>
</comment>
<organism evidence="2 3">
    <name type="scientific">Calicophoron daubneyi</name>
    <name type="common">Rumen fluke</name>
    <name type="synonym">Paramphistomum daubneyi</name>
    <dbReference type="NCBI Taxonomy" id="300641"/>
    <lineage>
        <taxon>Eukaryota</taxon>
        <taxon>Metazoa</taxon>
        <taxon>Spiralia</taxon>
        <taxon>Lophotrochozoa</taxon>
        <taxon>Platyhelminthes</taxon>
        <taxon>Trematoda</taxon>
        <taxon>Digenea</taxon>
        <taxon>Plagiorchiida</taxon>
        <taxon>Pronocephalata</taxon>
        <taxon>Paramphistomoidea</taxon>
        <taxon>Paramphistomidae</taxon>
        <taxon>Calicophoron</taxon>
    </lineage>
</organism>
<dbReference type="InterPro" id="IPR037151">
    <property type="entry name" value="AlkB-like_sf"/>
</dbReference>
<dbReference type="Proteomes" id="UP001497525">
    <property type="component" value="Unassembled WGS sequence"/>
</dbReference>
<accession>A0AAV2TG46</accession>
<dbReference type="PANTHER" id="PTHR21052">
    <property type="entry name" value="SPERMATOGENESIS ASSOCIATED 11-RELATED"/>
    <property type="match status" value="1"/>
</dbReference>
<sequence length="281" mass="32223">MRRCPWVLKIVCRGLAAHALRRPQPVAPGSTKWFFNCEALAKIVSNDIIVQRDFLSEGEERNLVTELDQYLKMHRYQKSHWDRVITHFRETERKNWRAVNRPVINRLREFTFGTLDPCSLPKPVPSADQILLPLTHVLDLQEEGQIGAHVDSVRYCGEPIAVISLLSDSVARFAVAPPEEVVGLPTHLLDLLSLQIPPLGSWVDIYVPRRSLYVMRGASRYFMTHEIMSNEKVDQLNAEYHADVYKTHRVRRIAVICRSKNLSELKTLNEPQNAEPKGCTP</sequence>
<dbReference type="InterPro" id="IPR032870">
    <property type="entry name" value="ALKBH7-like"/>
</dbReference>
<dbReference type="GO" id="GO:0005759">
    <property type="term" value="C:mitochondrial matrix"/>
    <property type="evidence" value="ECO:0007669"/>
    <property type="project" value="TreeGrafter"/>
</dbReference>
<dbReference type="EMBL" id="CAXLJL010000245">
    <property type="protein sequence ID" value="CAL5135026.1"/>
    <property type="molecule type" value="Genomic_DNA"/>
</dbReference>
<dbReference type="SUPFAM" id="SSF51197">
    <property type="entry name" value="Clavaminate synthase-like"/>
    <property type="match status" value="1"/>
</dbReference>
<dbReference type="GO" id="GO:0006631">
    <property type="term" value="P:fatty acid metabolic process"/>
    <property type="evidence" value="ECO:0007669"/>
    <property type="project" value="TreeGrafter"/>
</dbReference>
<gene>
    <name evidence="2" type="ORF">CDAUBV1_LOCUS9100</name>
</gene>
<comment type="cofactor">
    <cofactor evidence="1">
        <name>Fe(2+)</name>
        <dbReference type="ChEBI" id="CHEBI:29033"/>
    </cofactor>
</comment>
<dbReference type="GO" id="GO:0006974">
    <property type="term" value="P:DNA damage response"/>
    <property type="evidence" value="ECO:0007669"/>
    <property type="project" value="InterPro"/>
</dbReference>
<name>A0AAV2TG46_CALDB</name>
<proteinExistence type="predicted"/>
<dbReference type="Gene3D" id="2.60.120.590">
    <property type="entry name" value="Alpha-ketoglutarate-dependent dioxygenase AlkB-like"/>
    <property type="match status" value="1"/>
</dbReference>
<evidence type="ECO:0000313" key="3">
    <source>
        <dbReference type="Proteomes" id="UP001497525"/>
    </source>
</evidence>
<protein>
    <submittedName>
        <fullName evidence="2">Uncharacterized protein</fullName>
    </submittedName>
</protein>
<evidence type="ECO:0000313" key="2">
    <source>
        <dbReference type="EMBL" id="CAL5135026.1"/>
    </source>
</evidence>
<dbReference type="AlphaFoldDB" id="A0AAV2TG46"/>
<dbReference type="PANTHER" id="PTHR21052:SF0">
    <property type="entry name" value="ALPHA-KETOGLUTARATE-DEPENDENT DIOXYGENASE ALKB HOMOLOG 7, MITOCHONDRIAL"/>
    <property type="match status" value="1"/>
</dbReference>